<dbReference type="RefSeq" id="WP_123713582.1">
    <property type="nucleotide sequence ID" value="NZ_RKHR01000006.1"/>
</dbReference>
<evidence type="ECO:0000256" key="4">
    <source>
        <dbReference type="ARBA" id="ARBA00022679"/>
    </source>
</evidence>
<organism evidence="7 8">
    <name type="scientific">Sinobacterium caligoides</name>
    <dbReference type="NCBI Taxonomy" id="933926"/>
    <lineage>
        <taxon>Bacteria</taxon>
        <taxon>Pseudomonadati</taxon>
        <taxon>Pseudomonadota</taxon>
        <taxon>Gammaproteobacteria</taxon>
        <taxon>Cellvibrionales</taxon>
        <taxon>Spongiibacteraceae</taxon>
        <taxon>Sinobacterium</taxon>
    </lineage>
</organism>
<dbReference type="AlphaFoldDB" id="A0A3N2DGU1"/>
<dbReference type="EMBL" id="RKHR01000006">
    <property type="protein sequence ID" value="ROR99017.1"/>
    <property type="molecule type" value="Genomic_DNA"/>
</dbReference>
<evidence type="ECO:0000256" key="2">
    <source>
        <dbReference type="ARBA" id="ARBA00022475"/>
    </source>
</evidence>
<protein>
    <submittedName>
        <fullName evidence="7">KDO2-lipid IV(A) lauroyltransferase</fullName>
    </submittedName>
</protein>
<evidence type="ECO:0000256" key="6">
    <source>
        <dbReference type="ARBA" id="ARBA00023315"/>
    </source>
</evidence>
<keyword evidence="6" id="KW-0012">Acyltransferase</keyword>
<accession>A0A3N2DGU1</accession>
<dbReference type="CDD" id="cd07984">
    <property type="entry name" value="LPLAT_LABLAT-like"/>
    <property type="match status" value="1"/>
</dbReference>
<evidence type="ECO:0000256" key="3">
    <source>
        <dbReference type="ARBA" id="ARBA00022519"/>
    </source>
</evidence>
<dbReference type="GO" id="GO:0005886">
    <property type="term" value="C:plasma membrane"/>
    <property type="evidence" value="ECO:0007669"/>
    <property type="project" value="UniProtKB-SubCell"/>
</dbReference>
<dbReference type="OrthoDB" id="9803456at2"/>
<dbReference type="PIRSF" id="PIRSF026649">
    <property type="entry name" value="MsbB"/>
    <property type="match status" value="1"/>
</dbReference>
<comment type="subcellular location">
    <subcellularLocation>
        <location evidence="1">Cell inner membrane</location>
    </subcellularLocation>
</comment>
<dbReference type="PANTHER" id="PTHR30606:SF10">
    <property type="entry name" value="PHOSPHATIDYLINOSITOL MANNOSIDE ACYLTRANSFERASE"/>
    <property type="match status" value="1"/>
</dbReference>
<dbReference type="GO" id="GO:0009247">
    <property type="term" value="P:glycolipid biosynthetic process"/>
    <property type="evidence" value="ECO:0007669"/>
    <property type="project" value="UniProtKB-ARBA"/>
</dbReference>
<evidence type="ECO:0000313" key="8">
    <source>
        <dbReference type="Proteomes" id="UP000275394"/>
    </source>
</evidence>
<keyword evidence="8" id="KW-1185">Reference proteome</keyword>
<comment type="caution">
    <text evidence="7">The sequence shown here is derived from an EMBL/GenBank/DDBJ whole genome shotgun (WGS) entry which is preliminary data.</text>
</comment>
<proteinExistence type="predicted"/>
<keyword evidence="4 7" id="KW-0808">Transferase</keyword>
<dbReference type="GO" id="GO:0016746">
    <property type="term" value="F:acyltransferase activity"/>
    <property type="evidence" value="ECO:0007669"/>
    <property type="project" value="UniProtKB-KW"/>
</dbReference>
<name>A0A3N2DGU1_9GAMM</name>
<keyword evidence="3" id="KW-0997">Cell inner membrane</keyword>
<keyword evidence="5" id="KW-0472">Membrane</keyword>
<reference evidence="7 8" key="1">
    <citation type="submission" date="2018-11" db="EMBL/GenBank/DDBJ databases">
        <title>Genomic Encyclopedia of Type Strains, Phase IV (KMG-IV): sequencing the most valuable type-strain genomes for metagenomic binning, comparative biology and taxonomic classification.</title>
        <authorList>
            <person name="Goeker M."/>
        </authorList>
    </citation>
    <scope>NUCLEOTIDE SEQUENCE [LARGE SCALE GENOMIC DNA]</scope>
    <source>
        <strain evidence="7 8">DSM 100316</strain>
    </source>
</reference>
<dbReference type="Proteomes" id="UP000275394">
    <property type="component" value="Unassembled WGS sequence"/>
</dbReference>
<dbReference type="PANTHER" id="PTHR30606">
    <property type="entry name" value="LIPID A BIOSYNTHESIS LAUROYL ACYLTRANSFERASE"/>
    <property type="match status" value="1"/>
</dbReference>
<evidence type="ECO:0000256" key="1">
    <source>
        <dbReference type="ARBA" id="ARBA00004533"/>
    </source>
</evidence>
<keyword evidence="2" id="KW-1003">Cell membrane</keyword>
<evidence type="ECO:0000313" key="7">
    <source>
        <dbReference type="EMBL" id="ROR99017.1"/>
    </source>
</evidence>
<evidence type="ECO:0000256" key="5">
    <source>
        <dbReference type="ARBA" id="ARBA00023136"/>
    </source>
</evidence>
<gene>
    <name evidence="7" type="ORF">EDC56_3257</name>
</gene>
<dbReference type="InterPro" id="IPR004960">
    <property type="entry name" value="LipA_acyltrans"/>
</dbReference>
<sequence>MPDSTPDTPTLKARLVHGVLRAMGLLPLRLLRGIGTAAGYLMWRQQGRAYKVTQKNIELCFPELDQQQRQQLVRRSLEETAKVGAELAQVWAAPWQRTRDKIVEVEGQALFEEAIATGRGTVLLAPHLGNWEVLGLYLQDVTQMTVLYQPPKQAALEWVIKSSRERSGSVSVPTNKRGVLSLIKTLQNGGTTGILPDQQPDLSGGSFAPFFGVQALTVTLVDSLLRRNGCVAVMGYAKRVEGGYKIIFSAPDQDIYHEDRDQALAAMNRSVEACVRQCPEQYQWEYKRFNKQPEGQPRFYKGL</sequence>
<dbReference type="Pfam" id="PF03279">
    <property type="entry name" value="Lip_A_acyltrans"/>
    <property type="match status" value="1"/>
</dbReference>